<keyword evidence="6" id="KW-1185">Reference proteome</keyword>
<dbReference type="GO" id="GO:0051536">
    <property type="term" value="F:iron-sulfur cluster binding"/>
    <property type="evidence" value="ECO:0007669"/>
    <property type="project" value="UniProtKB-KW"/>
</dbReference>
<dbReference type="RefSeq" id="WP_014737323.1">
    <property type="nucleotide sequence ID" value="NC_017954.1"/>
</dbReference>
<dbReference type="InterPro" id="IPR040086">
    <property type="entry name" value="MJ0683-like"/>
</dbReference>
<dbReference type="PANTHER" id="PTHR43432">
    <property type="entry name" value="SLR0285 PROTEIN"/>
    <property type="match status" value="1"/>
</dbReference>
<dbReference type="InterPro" id="IPR007197">
    <property type="entry name" value="rSAM"/>
</dbReference>
<dbReference type="GO" id="GO:0003824">
    <property type="term" value="F:catalytic activity"/>
    <property type="evidence" value="ECO:0007669"/>
    <property type="project" value="InterPro"/>
</dbReference>
<reference evidence="5 6" key="1">
    <citation type="journal article" date="2012" name="J. Bacteriol.">
        <title>Complete genome sequence of the hyperthermophilic cellulolytic Crenarchaeon 'Thermogladius cellulolyticus' 1633.</title>
        <authorList>
            <person name="Mardanov A.V."/>
            <person name="Kochetkova T.V."/>
            <person name="Beletsky A.V."/>
            <person name="Bonch-Osmolovskaya E.A."/>
            <person name="Ravin N.V."/>
            <person name="Skryabin K.G."/>
        </authorList>
    </citation>
    <scope>NUCLEOTIDE SEQUENCE [LARGE SCALE GENOMIC DNA]</scope>
    <source>
        <strain evidence="6">DSM 22663 / VKM B-2946 / 1633</strain>
    </source>
</reference>
<keyword evidence="2" id="KW-0408">Iron</keyword>
<evidence type="ECO:0000313" key="5">
    <source>
        <dbReference type="EMBL" id="AFK51073.1"/>
    </source>
</evidence>
<name>I3TE85_THEC1</name>
<dbReference type="Gene3D" id="3.80.30.30">
    <property type="match status" value="1"/>
</dbReference>
<evidence type="ECO:0000259" key="4">
    <source>
        <dbReference type="Pfam" id="PF04055"/>
    </source>
</evidence>
<dbReference type="AlphaFoldDB" id="I3TE85"/>
<dbReference type="KEGG" id="thg:TCELL_0649"/>
<protein>
    <submittedName>
        <fullName evidence="5">Radical SAM domain protein</fullName>
    </submittedName>
</protein>
<evidence type="ECO:0000256" key="3">
    <source>
        <dbReference type="ARBA" id="ARBA00023014"/>
    </source>
</evidence>
<proteinExistence type="predicted"/>
<keyword evidence="3" id="KW-0411">Iron-sulfur</keyword>
<dbReference type="Proteomes" id="UP000005270">
    <property type="component" value="Chromosome"/>
</dbReference>
<dbReference type="PANTHER" id="PTHR43432:SF6">
    <property type="entry name" value="RADICAL SAM CORE DOMAIN-CONTAINING PROTEIN"/>
    <property type="match status" value="1"/>
</dbReference>
<dbReference type="EMBL" id="CP003531">
    <property type="protein sequence ID" value="AFK51073.1"/>
    <property type="molecule type" value="Genomic_DNA"/>
</dbReference>
<dbReference type="STRING" id="1184251.TCELL_0649"/>
<dbReference type="GeneID" id="13012962"/>
<dbReference type="SFLD" id="SFLDS00029">
    <property type="entry name" value="Radical_SAM"/>
    <property type="match status" value="1"/>
</dbReference>
<dbReference type="CDD" id="cd01335">
    <property type="entry name" value="Radical_SAM"/>
    <property type="match status" value="1"/>
</dbReference>
<organism evidence="5 6">
    <name type="scientific">Thermogladius calderae (strain DSM 22663 / VKM B-2946 / 1633)</name>
    <dbReference type="NCBI Taxonomy" id="1184251"/>
    <lineage>
        <taxon>Archaea</taxon>
        <taxon>Thermoproteota</taxon>
        <taxon>Thermoprotei</taxon>
        <taxon>Desulfurococcales</taxon>
        <taxon>Desulfurococcaceae</taxon>
        <taxon>Thermogladius</taxon>
    </lineage>
</organism>
<keyword evidence="1" id="KW-0479">Metal-binding</keyword>
<evidence type="ECO:0000313" key="6">
    <source>
        <dbReference type="Proteomes" id="UP000005270"/>
    </source>
</evidence>
<dbReference type="eggNOG" id="arCOG01290">
    <property type="taxonomic scope" value="Archaea"/>
</dbReference>
<gene>
    <name evidence="5" type="ordered locus">TCELL_0649</name>
</gene>
<dbReference type="InterPro" id="IPR058240">
    <property type="entry name" value="rSAM_sf"/>
</dbReference>
<dbReference type="GO" id="GO:0046872">
    <property type="term" value="F:metal ion binding"/>
    <property type="evidence" value="ECO:0007669"/>
    <property type="project" value="UniProtKB-KW"/>
</dbReference>
<dbReference type="HOGENOM" id="CLU_015525_2_2_2"/>
<dbReference type="SFLD" id="SFLDG01084">
    <property type="entry name" value="Uncharacterised_Radical_SAM_Su"/>
    <property type="match status" value="1"/>
</dbReference>
<dbReference type="SUPFAM" id="SSF102114">
    <property type="entry name" value="Radical SAM enzymes"/>
    <property type="match status" value="1"/>
</dbReference>
<feature type="domain" description="Radical SAM core" evidence="4">
    <location>
        <begin position="9"/>
        <end position="183"/>
    </location>
</feature>
<accession>I3TE85</accession>
<sequence length="260" mass="29172">MPDLDYALNPYLGCYHACTYCYARLYTRIREVSENWGEVVAVKVNIVEVLKKEAPSKPRGVVGLGTITDAYQPVEATYQLSRRSLEVLLPLGFKVSIQTKNPLVTRDVDILAAYKDRVDVGFTITTLDNKVASFIEPRAPPPSERASALKRLSERGVKTWLFYGPIIPGLNDGGDDVEALLRLAESTRSDFYYDSLHVKPFMSGGHVLAPYAKRATSYDWRSLFNYIESKCKEHNVKCLPGFARNNPSLSIRSFIKPAQS</sequence>
<dbReference type="Pfam" id="PF04055">
    <property type="entry name" value="Radical_SAM"/>
    <property type="match status" value="1"/>
</dbReference>
<dbReference type="InParanoid" id="I3TE85"/>
<evidence type="ECO:0000256" key="1">
    <source>
        <dbReference type="ARBA" id="ARBA00022723"/>
    </source>
</evidence>
<evidence type="ECO:0000256" key="2">
    <source>
        <dbReference type="ARBA" id="ARBA00023004"/>
    </source>
</evidence>